<gene>
    <name evidence="1" type="ORF">IW261DRAFT_1588651</name>
</gene>
<evidence type="ECO:0000313" key="2">
    <source>
        <dbReference type="Proteomes" id="UP001175227"/>
    </source>
</evidence>
<organism evidence="1 2">
    <name type="scientific">Armillaria novae-zelandiae</name>
    <dbReference type="NCBI Taxonomy" id="153914"/>
    <lineage>
        <taxon>Eukaryota</taxon>
        <taxon>Fungi</taxon>
        <taxon>Dikarya</taxon>
        <taxon>Basidiomycota</taxon>
        <taxon>Agaricomycotina</taxon>
        <taxon>Agaricomycetes</taxon>
        <taxon>Agaricomycetidae</taxon>
        <taxon>Agaricales</taxon>
        <taxon>Marasmiineae</taxon>
        <taxon>Physalacriaceae</taxon>
        <taxon>Armillaria</taxon>
    </lineage>
</organism>
<comment type="caution">
    <text evidence="1">The sequence shown here is derived from an EMBL/GenBank/DDBJ whole genome shotgun (WGS) entry which is preliminary data.</text>
</comment>
<dbReference type="AlphaFoldDB" id="A0AA39PWL7"/>
<sequence length="203" mass="22532">MTDDGTIRDFDNMKIWYTQKTHPTNATALIMSNTKEHKMLHALIPPVIVRVSLSPNLYAKAAKASSSMGQPVGTDCMFNIVRNLKDTTQSSKGVTITSQKPRTDLRVAVTRYGADEEQVHRSQRSWRAAVPEVIGLNLTVKDISAKPRALCGELKSRHIQNISVPQMAGFSQAFPAISEIDISAYIRLTLLEAGSFEAWQVFE</sequence>
<evidence type="ECO:0000313" key="1">
    <source>
        <dbReference type="EMBL" id="KAK0491499.1"/>
    </source>
</evidence>
<dbReference type="EMBL" id="JAUEPR010000001">
    <property type="protein sequence ID" value="KAK0491499.1"/>
    <property type="molecule type" value="Genomic_DNA"/>
</dbReference>
<reference evidence="1" key="1">
    <citation type="submission" date="2023-06" db="EMBL/GenBank/DDBJ databases">
        <authorList>
            <consortium name="Lawrence Berkeley National Laboratory"/>
            <person name="Ahrendt S."/>
            <person name="Sahu N."/>
            <person name="Indic B."/>
            <person name="Wong-Bajracharya J."/>
            <person name="Merenyi Z."/>
            <person name="Ke H.-M."/>
            <person name="Monk M."/>
            <person name="Kocsube S."/>
            <person name="Drula E."/>
            <person name="Lipzen A."/>
            <person name="Balint B."/>
            <person name="Henrissat B."/>
            <person name="Andreopoulos B."/>
            <person name="Martin F.M."/>
            <person name="Harder C.B."/>
            <person name="Rigling D."/>
            <person name="Ford K.L."/>
            <person name="Foster G.D."/>
            <person name="Pangilinan J."/>
            <person name="Papanicolaou A."/>
            <person name="Barry K."/>
            <person name="LaButti K."/>
            <person name="Viragh M."/>
            <person name="Koriabine M."/>
            <person name="Yan M."/>
            <person name="Riley R."/>
            <person name="Champramary S."/>
            <person name="Plett K.L."/>
            <person name="Tsai I.J."/>
            <person name="Slot J."/>
            <person name="Sipos G."/>
            <person name="Plett J."/>
            <person name="Nagy L.G."/>
            <person name="Grigoriev I.V."/>
        </authorList>
    </citation>
    <scope>NUCLEOTIDE SEQUENCE</scope>
    <source>
        <strain evidence="1">ICMP 16352</strain>
    </source>
</reference>
<keyword evidence="2" id="KW-1185">Reference proteome</keyword>
<accession>A0AA39PWL7</accession>
<dbReference type="Proteomes" id="UP001175227">
    <property type="component" value="Unassembled WGS sequence"/>
</dbReference>
<name>A0AA39PWL7_9AGAR</name>
<proteinExistence type="predicted"/>
<protein>
    <submittedName>
        <fullName evidence="1">Uncharacterized protein</fullName>
    </submittedName>
</protein>